<organism evidence="1 2">
    <name type="scientific">Fusobacterium nucleatum subsp. nucleatum (strain ATCC 23726 / VPI 4351)</name>
    <dbReference type="NCBI Taxonomy" id="525283"/>
    <lineage>
        <taxon>Bacteria</taxon>
        <taxon>Fusobacteriati</taxon>
        <taxon>Fusobacteriota</taxon>
        <taxon>Fusobacteriia</taxon>
        <taxon>Fusobacteriales</taxon>
        <taxon>Fusobacteriaceae</taxon>
        <taxon>Fusobacterium</taxon>
    </lineage>
</organism>
<evidence type="ECO:0000313" key="2">
    <source>
        <dbReference type="Proteomes" id="UP000003643"/>
    </source>
</evidence>
<proteinExistence type="predicted"/>
<name>D5RD43_FUSN2</name>
<dbReference type="Proteomes" id="UP000003643">
    <property type="component" value="Unassembled WGS sequence"/>
</dbReference>
<evidence type="ECO:0000313" key="1">
    <source>
        <dbReference type="EMBL" id="EFG95275.1"/>
    </source>
</evidence>
<dbReference type="AlphaFoldDB" id="D5RD43"/>
<dbReference type="RefSeq" id="WP_005903165.1">
    <property type="nucleotide sequence ID" value="NZ_ADVK01000030.1"/>
</dbReference>
<reference evidence="1 2" key="1">
    <citation type="submission" date="2010-04" db="EMBL/GenBank/DDBJ databases">
        <authorList>
            <person name="Qin X."/>
            <person name="Bachman B."/>
            <person name="Battles P."/>
            <person name="Bell A."/>
            <person name="Bess C."/>
            <person name="Bickham C."/>
            <person name="Chaboub L."/>
            <person name="Chen D."/>
            <person name="Coyle M."/>
            <person name="Deiros D.R."/>
            <person name="Dinh H."/>
            <person name="Forbes L."/>
            <person name="Fowler G."/>
            <person name="Francisco L."/>
            <person name="Fu Q."/>
            <person name="Gubbala S."/>
            <person name="Hale W."/>
            <person name="Han Y."/>
            <person name="Hemphill L."/>
            <person name="Highlander S.K."/>
            <person name="Hirani K."/>
            <person name="Hogues M."/>
            <person name="Jackson L."/>
            <person name="Jakkamsetti A."/>
            <person name="Javaid M."/>
            <person name="Jiang H."/>
            <person name="Korchina V."/>
            <person name="Kovar C."/>
            <person name="Lara F."/>
            <person name="Lee S."/>
            <person name="Mata R."/>
            <person name="Mathew T."/>
            <person name="Moen C."/>
            <person name="Morales K."/>
            <person name="Munidasa M."/>
            <person name="Nazareth L."/>
            <person name="Ngo R."/>
            <person name="Nguyen L."/>
            <person name="Okwuonu G."/>
            <person name="Ongeri F."/>
            <person name="Patil S."/>
            <person name="Petrosino J."/>
            <person name="Pham C."/>
            <person name="Pham P."/>
            <person name="Pu L.-L."/>
            <person name="Puazo M."/>
            <person name="Raj R."/>
            <person name="Reid J."/>
            <person name="Rouhana J."/>
            <person name="Saada N."/>
            <person name="Shang Y."/>
            <person name="Simmons D."/>
            <person name="Thornton R."/>
            <person name="Warren J."/>
            <person name="Weissenberger G."/>
            <person name="Zhang J."/>
            <person name="Zhang L."/>
            <person name="Zhou C."/>
            <person name="Zhu D."/>
            <person name="Muzny D."/>
            <person name="Worley K."/>
            <person name="Gibbs R."/>
        </authorList>
    </citation>
    <scope>NUCLEOTIDE SEQUENCE [LARGE SCALE GENOMIC DNA]</scope>
    <source>
        <strain evidence="2">ATCC 23726 / VPI 4351</strain>
    </source>
</reference>
<gene>
    <name evidence="1" type="ORF">HMPREF0397_1128</name>
</gene>
<sequence>MFKNDRTNFSKDTTTEEAKIILKEFETSLDKDHSNSVKLYQKICKKMRERVTQNYFKPIKQFSNFIASDPNKESYGYSYGG</sequence>
<accession>D5RD43</accession>
<protein>
    <submittedName>
        <fullName evidence="1">Uncharacterized protein</fullName>
    </submittedName>
</protein>
<comment type="caution">
    <text evidence="1">The sequence shown here is derived from an EMBL/GenBank/DDBJ whole genome shotgun (WGS) entry which is preliminary data.</text>
</comment>
<dbReference type="EMBL" id="ADVK01000030">
    <property type="protein sequence ID" value="EFG95275.1"/>
    <property type="molecule type" value="Genomic_DNA"/>
</dbReference>